<dbReference type="Proteomes" id="UP000243859">
    <property type="component" value="Unassembled WGS sequence"/>
</dbReference>
<accession>A0A2T5BVU7</accession>
<protein>
    <submittedName>
        <fullName evidence="1">Uncharacterized protein</fullName>
    </submittedName>
</protein>
<comment type="caution">
    <text evidence="1">The sequence shown here is derived from an EMBL/GenBank/DDBJ whole genome shotgun (WGS) entry which is preliminary data.</text>
</comment>
<organism evidence="1 2">
    <name type="scientific">Rhodovulum imhoffii</name>
    <dbReference type="NCBI Taxonomy" id="365340"/>
    <lineage>
        <taxon>Bacteria</taxon>
        <taxon>Pseudomonadati</taxon>
        <taxon>Pseudomonadota</taxon>
        <taxon>Alphaproteobacteria</taxon>
        <taxon>Rhodobacterales</taxon>
        <taxon>Paracoccaceae</taxon>
        <taxon>Rhodovulum</taxon>
    </lineage>
</organism>
<reference evidence="1 2" key="1">
    <citation type="submission" date="2018-04" db="EMBL/GenBank/DDBJ databases">
        <title>Genomic Encyclopedia of Archaeal and Bacterial Type Strains, Phase II (KMG-II): from individual species to whole genera.</title>
        <authorList>
            <person name="Goeker M."/>
        </authorList>
    </citation>
    <scope>NUCLEOTIDE SEQUENCE [LARGE SCALE GENOMIC DNA]</scope>
    <source>
        <strain evidence="1 2">DSM 18064</strain>
    </source>
</reference>
<dbReference type="AlphaFoldDB" id="A0A2T5BVU7"/>
<dbReference type="EMBL" id="QAAA01000002">
    <property type="protein sequence ID" value="PTN03708.1"/>
    <property type="molecule type" value="Genomic_DNA"/>
</dbReference>
<keyword evidence="2" id="KW-1185">Reference proteome</keyword>
<sequence length="132" mass="14698">MLSLVLLLSACAAPQPARWDYVTWHGARIQRDTGIAGQFRVLVKPGYGPTEYWCAAGDYAKDELDLGPGERIYLAAPRDNEGVLFSVLSMEEPEGPRGYSKSLSRPGFSLRVIHARMGCRSLMPFYFDLGRN</sequence>
<name>A0A2T5BVU7_9RHOB</name>
<evidence type="ECO:0000313" key="2">
    <source>
        <dbReference type="Proteomes" id="UP000243859"/>
    </source>
</evidence>
<gene>
    <name evidence="1" type="ORF">C8N32_102237</name>
</gene>
<proteinExistence type="predicted"/>
<evidence type="ECO:0000313" key="1">
    <source>
        <dbReference type="EMBL" id="PTN03708.1"/>
    </source>
</evidence>